<comment type="subcellular location">
    <subcellularLocation>
        <location evidence="1">Membrane</location>
        <topology evidence="1">Multi-pass membrane protein</topology>
    </subcellularLocation>
</comment>
<name>A0ABT7QXB5_9BACT</name>
<keyword evidence="4 5" id="KW-0472">Membrane</keyword>
<reference evidence="6" key="1">
    <citation type="submission" date="2023-01" db="EMBL/GenBank/DDBJ databases">
        <title>Sulfurovum sp. zt1-1 genome assembly.</title>
        <authorList>
            <person name="Wang J."/>
        </authorList>
    </citation>
    <scope>NUCLEOTIDE SEQUENCE</scope>
    <source>
        <strain evidence="6">Zt1-1</strain>
    </source>
</reference>
<evidence type="ECO:0000256" key="4">
    <source>
        <dbReference type="ARBA" id="ARBA00023136"/>
    </source>
</evidence>
<evidence type="ECO:0000313" key="6">
    <source>
        <dbReference type="EMBL" id="MDM5271432.1"/>
    </source>
</evidence>
<evidence type="ECO:0000256" key="3">
    <source>
        <dbReference type="ARBA" id="ARBA00022989"/>
    </source>
</evidence>
<keyword evidence="3 5" id="KW-1133">Transmembrane helix</keyword>
<protein>
    <submittedName>
        <fullName evidence="6">EI24 domain-containing protein</fullName>
    </submittedName>
</protein>
<keyword evidence="7" id="KW-1185">Reference proteome</keyword>
<dbReference type="InterPro" id="IPR059112">
    <property type="entry name" value="CysZ/EI24"/>
</dbReference>
<feature type="transmembrane region" description="Helical" evidence="5">
    <location>
        <begin position="122"/>
        <end position="141"/>
    </location>
</feature>
<dbReference type="Pfam" id="PF07264">
    <property type="entry name" value="EI24"/>
    <property type="match status" value="1"/>
</dbReference>
<evidence type="ECO:0000313" key="7">
    <source>
        <dbReference type="Proteomes" id="UP001169069"/>
    </source>
</evidence>
<proteinExistence type="predicted"/>
<organism evidence="6 7">
    <name type="scientific">Sulfurovum zhangzhouensis</name>
    <dbReference type="NCBI Taxonomy" id="3019067"/>
    <lineage>
        <taxon>Bacteria</taxon>
        <taxon>Pseudomonadati</taxon>
        <taxon>Campylobacterota</taxon>
        <taxon>Epsilonproteobacteria</taxon>
        <taxon>Campylobacterales</taxon>
        <taxon>Sulfurovaceae</taxon>
        <taxon>Sulfurovum</taxon>
    </lineage>
</organism>
<feature type="transmembrane region" description="Helical" evidence="5">
    <location>
        <begin position="189"/>
        <end position="213"/>
    </location>
</feature>
<comment type="caution">
    <text evidence="6">The sequence shown here is derived from an EMBL/GenBank/DDBJ whole genome shotgun (WGS) entry which is preliminary data.</text>
</comment>
<feature type="transmembrane region" description="Helical" evidence="5">
    <location>
        <begin position="147"/>
        <end position="168"/>
    </location>
</feature>
<dbReference type="RefSeq" id="WP_289412873.1">
    <property type="nucleotide sequence ID" value="NZ_JAQIBD010000001.1"/>
</dbReference>
<evidence type="ECO:0000256" key="1">
    <source>
        <dbReference type="ARBA" id="ARBA00004141"/>
    </source>
</evidence>
<accession>A0ABT7QXB5</accession>
<evidence type="ECO:0000256" key="5">
    <source>
        <dbReference type="SAM" id="Phobius"/>
    </source>
</evidence>
<dbReference type="EMBL" id="JAQIBD010000001">
    <property type="protein sequence ID" value="MDM5271432.1"/>
    <property type="molecule type" value="Genomic_DNA"/>
</dbReference>
<dbReference type="Proteomes" id="UP001169069">
    <property type="component" value="Unassembled WGS sequence"/>
</dbReference>
<keyword evidence="2 5" id="KW-0812">Transmembrane</keyword>
<feature type="transmembrane region" description="Helical" evidence="5">
    <location>
        <begin position="12"/>
        <end position="38"/>
    </location>
</feature>
<feature type="transmembrane region" description="Helical" evidence="5">
    <location>
        <begin position="58"/>
        <end position="87"/>
    </location>
</feature>
<evidence type="ECO:0000256" key="2">
    <source>
        <dbReference type="ARBA" id="ARBA00022692"/>
    </source>
</evidence>
<gene>
    <name evidence="6" type="ORF">PGH07_04515</name>
</gene>
<sequence>MKQIITKSLQDILSPSVITFVIKIAILSLVSTFILSWFVWDLLSGLISAYVSWIPWGWLNAIITSLASVVVGYTLFIIMVSLLTALMSEKLLITLAKKHYPSTPIVGSADIRTSVLITLKSSGIFLGLFILLLPLIFIPILGQAVMLYLWSILLKAPTVYDVGSLFISDKKVLKEKSKQSTLIAMIGSLFNYIPLLNLFAPVFAQVLFLHHLLAKQKVWSE</sequence>